<dbReference type="PANTHER" id="PTHR43433">
    <property type="entry name" value="HYDROLASE, ALPHA/BETA FOLD FAMILY PROTEIN"/>
    <property type="match status" value="1"/>
</dbReference>
<protein>
    <submittedName>
        <fullName evidence="3">Hydrolase or acyltransferase of alpha/beta superfamily protein</fullName>
    </submittedName>
</protein>
<dbReference type="PATRIC" id="fig|1227487.5.peg.112"/>
<dbReference type="SUPFAM" id="SSF53474">
    <property type="entry name" value="alpha/beta-Hydrolases"/>
    <property type="match status" value="1"/>
</dbReference>
<dbReference type="eggNOG" id="arCOG01648">
    <property type="taxonomic scope" value="Archaea"/>
</dbReference>
<dbReference type="PANTHER" id="PTHR43433:SF10">
    <property type="entry name" value="AB HYDROLASE-1 DOMAIN-CONTAINING PROTEIN"/>
    <property type="match status" value="1"/>
</dbReference>
<dbReference type="InterPro" id="IPR029058">
    <property type="entry name" value="AB_hydrolase_fold"/>
</dbReference>
<dbReference type="InterPro" id="IPR050471">
    <property type="entry name" value="AB_hydrolase"/>
</dbReference>
<accession>M0DLU1</accession>
<dbReference type="GO" id="GO:0016746">
    <property type="term" value="F:acyltransferase activity"/>
    <property type="evidence" value="ECO:0007669"/>
    <property type="project" value="UniProtKB-KW"/>
</dbReference>
<dbReference type="GO" id="GO:0016787">
    <property type="term" value="F:hydrolase activity"/>
    <property type="evidence" value="ECO:0007669"/>
    <property type="project" value="UniProtKB-KW"/>
</dbReference>
<keyword evidence="3" id="KW-0012">Acyltransferase</keyword>
<dbReference type="Gene3D" id="3.40.50.1820">
    <property type="entry name" value="alpha/beta hydrolase"/>
    <property type="match status" value="1"/>
</dbReference>
<evidence type="ECO:0000313" key="4">
    <source>
        <dbReference type="Proteomes" id="UP000011513"/>
    </source>
</evidence>
<feature type="compositionally biased region" description="Basic and acidic residues" evidence="1">
    <location>
        <begin position="1"/>
        <end position="11"/>
    </location>
</feature>
<feature type="domain" description="AB hydrolase-1" evidence="2">
    <location>
        <begin position="42"/>
        <end position="281"/>
    </location>
</feature>
<dbReference type="Pfam" id="PF00561">
    <property type="entry name" value="Abhydrolase_1"/>
    <property type="match status" value="1"/>
</dbReference>
<proteinExistence type="predicted"/>
<dbReference type="RefSeq" id="WP_008382893.1">
    <property type="nucleotide sequence ID" value="NZ_AOIV01000002.1"/>
</dbReference>
<gene>
    <name evidence="3" type="ORF">C474_00515</name>
</gene>
<organism evidence="3 4">
    <name type="scientific">Halogeometricum pallidum JCM 14848</name>
    <dbReference type="NCBI Taxonomy" id="1227487"/>
    <lineage>
        <taxon>Archaea</taxon>
        <taxon>Methanobacteriati</taxon>
        <taxon>Methanobacteriota</taxon>
        <taxon>Stenosarchaea group</taxon>
        <taxon>Halobacteria</taxon>
        <taxon>Halobacteriales</taxon>
        <taxon>Haloferacaceae</taxon>
        <taxon>Halogeometricum</taxon>
    </lineage>
</organism>
<sequence>MDGELSHRPALESEDGEPTVRSVRSDDGTLSYAEYGDPDGVPVCFLHGTPGSRLLGGLFDETARAAGVRVLAPDRPGYGRSTPRPARTLGDAGRAVAAVLDDADVARAGLVGFSGGGPHALAAAATRGERVRRVDVVAGAVPPQIRSSPPLTLRALETLVRRAPSLSRGLLRAQAELARRGPPSLVTAQYTSDAAGDELPADVAELVRRDFVEAFARHRGGFVTETRLLADSWDLPFDELDAPVRLWHGDRDANVSLEGARRLAERLPDAELAVLDGADHLRSLLRGRSSIVERHASEGA</sequence>
<evidence type="ECO:0000256" key="1">
    <source>
        <dbReference type="SAM" id="MobiDB-lite"/>
    </source>
</evidence>
<dbReference type="AlphaFoldDB" id="M0DLU1"/>
<dbReference type="Proteomes" id="UP000011513">
    <property type="component" value="Unassembled WGS sequence"/>
</dbReference>
<name>M0DLU1_HALPD</name>
<dbReference type="InParanoid" id="M0DLU1"/>
<keyword evidence="4" id="KW-1185">Reference proteome</keyword>
<dbReference type="OrthoDB" id="9890at2157"/>
<keyword evidence="3" id="KW-0808">Transferase</keyword>
<dbReference type="PRINTS" id="PR00111">
    <property type="entry name" value="ABHYDROLASE"/>
</dbReference>
<comment type="caution">
    <text evidence="3">The sequence shown here is derived from an EMBL/GenBank/DDBJ whole genome shotgun (WGS) entry which is preliminary data.</text>
</comment>
<evidence type="ECO:0000259" key="2">
    <source>
        <dbReference type="Pfam" id="PF00561"/>
    </source>
</evidence>
<reference evidence="3 4" key="1">
    <citation type="journal article" date="2014" name="PLoS Genet.">
        <title>Phylogenetically driven sequencing of extremely halophilic archaea reveals strategies for static and dynamic osmo-response.</title>
        <authorList>
            <person name="Becker E.A."/>
            <person name="Seitzer P.M."/>
            <person name="Tritt A."/>
            <person name="Larsen D."/>
            <person name="Krusor M."/>
            <person name="Yao A.I."/>
            <person name="Wu D."/>
            <person name="Madern D."/>
            <person name="Eisen J.A."/>
            <person name="Darling A.E."/>
            <person name="Facciotti M.T."/>
        </authorList>
    </citation>
    <scope>NUCLEOTIDE SEQUENCE [LARGE SCALE GENOMIC DNA]</scope>
    <source>
        <strain evidence="3 4">JCM 14848</strain>
    </source>
</reference>
<dbReference type="InterPro" id="IPR000073">
    <property type="entry name" value="AB_hydrolase_1"/>
</dbReference>
<dbReference type="EMBL" id="AOIV01000002">
    <property type="protein sequence ID" value="ELZ35109.1"/>
    <property type="molecule type" value="Genomic_DNA"/>
</dbReference>
<feature type="region of interest" description="Disordered" evidence="1">
    <location>
        <begin position="1"/>
        <end position="32"/>
    </location>
</feature>
<keyword evidence="3" id="KW-0378">Hydrolase</keyword>
<evidence type="ECO:0000313" key="3">
    <source>
        <dbReference type="EMBL" id="ELZ35109.1"/>
    </source>
</evidence>